<dbReference type="PATRIC" id="fig|862908.3.peg.134"/>
<dbReference type="EMBL" id="FQ312005">
    <property type="protein sequence ID" value="CBW25077.1"/>
    <property type="molecule type" value="Genomic_DNA"/>
</dbReference>
<evidence type="ECO:0000256" key="4">
    <source>
        <dbReference type="ARBA" id="ARBA00023136"/>
    </source>
</evidence>
<dbReference type="eggNOG" id="COG4775">
    <property type="taxonomic scope" value="Bacteria"/>
</dbReference>
<evidence type="ECO:0000256" key="1">
    <source>
        <dbReference type="ARBA" id="ARBA00004370"/>
    </source>
</evidence>
<dbReference type="AlphaFoldDB" id="E1X2C1"/>
<keyword evidence="3" id="KW-0812">Transmembrane</keyword>
<proteinExistence type="predicted"/>
<feature type="domain" description="Bacterial surface antigen (D15)" evidence="6">
    <location>
        <begin position="641"/>
        <end position="953"/>
    </location>
</feature>
<dbReference type="RefSeq" id="WP_014242866.1">
    <property type="nucleotide sequence ID" value="NC_016620.1"/>
</dbReference>
<protein>
    <submittedName>
        <fullName evidence="8">Outer membrane protein</fullName>
    </submittedName>
</protein>
<name>E1X2C1_HALMS</name>
<keyword evidence="4" id="KW-0472">Membrane</keyword>
<feature type="chain" id="PRO_5003154847" evidence="5">
    <location>
        <begin position="22"/>
        <end position="954"/>
    </location>
</feature>
<keyword evidence="9" id="KW-1185">Reference proteome</keyword>
<evidence type="ECO:0000259" key="6">
    <source>
        <dbReference type="Pfam" id="PF01103"/>
    </source>
</evidence>
<dbReference type="PANTHER" id="PTHR12815">
    <property type="entry name" value="SORTING AND ASSEMBLY MACHINERY SAMM50 PROTEIN FAMILY MEMBER"/>
    <property type="match status" value="1"/>
</dbReference>
<evidence type="ECO:0000256" key="3">
    <source>
        <dbReference type="ARBA" id="ARBA00022692"/>
    </source>
</evidence>
<dbReference type="Pfam" id="PF07244">
    <property type="entry name" value="POTRA"/>
    <property type="match status" value="3"/>
</dbReference>
<evidence type="ECO:0000313" key="8">
    <source>
        <dbReference type="EMBL" id="CBW25077.1"/>
    </source>
</evidence>
<dbReference type="OrthoDB" id="9814535at2"/>
<dbReference type="InterPro" id="IPR010827">
    <property type="entry name" value="BamA/TamA_POTRA"/>
</dbReference>
<dbReference type="InterPro" id="IPR000184">
    <property type="entry name" value="Bac_surfAg_D15"/>
</dbReference>
<feature type="domain" description="POTRA" evidence="7">
    <location>
        <begin position="337"/>
        <end position="417"/>
    </location>
</feature>
<dbReference type="HOGENOM" id="CLU_007664_1_1_7"/>
<dbReference type="GO" id="GO:0019867">
    <property type="term" value="C:outer membrane"/>
    <property type="evidence" value="ECO:0007669"/>
    <property type="project" value="InterPro"/>
</dbReference>
<comment type="subcellular location">
    <subcellularLocation>
        <location evidence="1">Membrane</location>
    </subcellularLocation>
</comment>
<feature type="domain" description="POTRA" evidence="7">
    <location>
        <begin position="507"/>
        <end position="579"/>
    </location>
</feature>
<dbReference type="Gene3D" id="3.10.20.310">
    <property type="entry name" value="membrane protein fhac"/>
    <property type="match status" value="4"/>
</dbReference>
<dbReference type="Proteomes" id="UP000008963">
    <property type="component" value="Chromosome"/>
</dbReference>
<evidence type="ECO:0000259" key="7">
    <source>
        <dbReference type="Pfam" id="PF07244"/>
    </source>
</evidence>
<dbReference type="Pfam" id="PF01103">
    <property type="entry name" value="Omp85"/>
    <property type="match status" value="1"/>
</dbReference>
<gene>
    <name evidence="8" type="ordered locus">BMS_0140</name>
</gene>
<evidence type="ECO:0000256" key="5">
    <source>
        <dbReference type="SAM" id="SignalP"/>
    </source>
</evidence>
<dbReference type="Gene3D" id="2.40.160.50">
    <property type="entry name" value="membrane protein fhac: a member of the omp85/tpsb transporter family"/>
    <property type="match status" value="1"/>
</dbReference>
<dbReference type="InterPro" id="IPR039910">
    <property type="entry name" value="D15-like"/>
</dbReference>
<dbReference type="STRING" id="862908.BMS_0140"/>
<keyword evidence="5" id="KW-0732">Signal</keyword>
<dbReference type="PANTHER" id="PTHR12815:SF18">
    <property type="entry name" value="SORTING AND ASSEMBLY MACHINERY COMPONENT 50 HOMOLOG"/>
    <property type="match status" value="1"/>
</dbReference>
<evidence type="ECO:0000313" key="9">
    <source>
        <dbReference type="Proteomes" id="UP000008963"/>
    </source>
</evidence>
<feature type="signal peptide" evidence="5">
    <location>
        <begin position="1"/>
        <end position="21"/>
    </location>
</feature>
<accession>E1X2C1</accession>
<keyword evidence="2" id="KW-1134">Transmembrane beta strand</keyword>
<organism evidence="8 9">
    <name type="scientific">Halobacteriovorax marinus (strain ATCC BAA-682 / DSM 15412 / SJ)</name>
    <name type="common">Bacteriovorax marinus</name>
    <dbReference type="NCBI Taxonomy" id="862908"/>
    <lineage>
        <taxon>Bacteria</taxon>
        <taxon>Pseudomonadati</taxon>
        <taxon>Bdellovibrionota</taxon>
        <taxon>Bacteriovoracia</taxon>
        <taxon>Bacteriovoracales</taxon>
        <taxon>Halobacteriovoraceae</taxon>
        <taxon>Halobacteriovorax</taxon>
    </lineage>
</organism>
<feature type="domain" description="POTRA" evidence="7">
    <location>
        <begin position="103"/>
        <end position="167"/>
    </location>
</feature>
<dbReference type="KEGG" id="bmx:BMS_0140"/>
<reference evidence="9" key="1">
    <citation type="journal article" date="2013" name="ISME J.">
        <title>A small predatory core genome in the divergent marine Bacteriovorax marinus SJ and the terrestrial Bdellovibrio bacteriovorus.</title>
        <authorList>
            <person name="Crossman L.C."/>
            <person name="Chen H."/>
            <person name="Cerdeno-Tarraga A.M."/>
            <person name="Brooks K."/>
            <person name="Quail M.A."/>
            <person name="Pineiro S.A."/>
            <person name="Hobley L."/>
            <person name="Sockett R.E."/>
            <person name="Bentley S.D."/>
            <person name="Parkhill J."/>
            <person name="Williams H.N."/>
            <person name="Stine O.C."/>
        </authorList>
    </citation>
    <scope>NUCLEOTIDE SEQUENCE [LARGE SCALE GENOMIC DNA]</scope>
    <source>
        <strain evidence="9">ATCC BAA-682 / DSM 15412 / SJ</strain>
    </source>
</reference>
<sequence>MDLLKILLASFILISLSSVSARTIETFDLSCTGTEAKCLDVRSDLESKINGGLDSSAIKDYLNLVLYDNSISKLSFNTEDSKLNINISFYKKVESFKILHLTEVDTTAIERLVGLSEGSFYKKDVLEKAKEQVLNYFVERGYTNASIKLQTSEKDYRVSIEFKVTTGSFTKVRDIEVVSKSPKGTISLISRRFNKFQNKVWNKIDLKFEVERLAADLFNQGYFSSTVSMLEPEVINDSFVKLRVKIDLGDKNSFSFHGNNIFTHQEILLGLKESIKSNLGAFSEEDLRTLVVKMYENIGIFNTDVSVYRNLGTDKDGQSFINYFFNIHEGIKIITNSLSFVGNIDFSIEEIRKHYYDNSTVLATRGFLDLNYVNSFSSLLREKYLRSGYVQVDVSKPRITYNKLRTRVDIEYRIKERQKANLERVSFNGVPLVFRDDIRKLLTNKKNKPVNVLEVDSDIDKTVQFLKSKGYFFAVANKLKSKDVLMYDPSFTIANLNIDINLGDKVTFNDALISGYSKTKRIVIEREMEFSQGEILTPEKVQDLKNRLTSLGLFSSIEIKPLFDKETKNYNLLIQVQEKDFGTAFFAPGYRTDIGYKVSVGTNYNNIGGMNRIGTLRAQVNRRDSYRAFDARRRSEEKDMLEFYLRGNLTEPYFVPELFGKKLEADLGFSVERKRYYEFDADRLRISPTLSKKFNDFFSASLKYQWERINQYDATSDINNDDFNIGGITPGVSLDFRDDPISPRRGSFFSLSVEFANKFFGSMDNDTIKVNYYKLVSRNRFYYPMGNFVFALSASWGVQKNFANQTKVDALGNPILDADGNIQTEGYIPSIKVFRLNGVDIVRGFAEDEINILLNDTDIGDTVIRDKAYFANLKFEARYSVTDTFVMGPFLDAGRVFVDKFQPLKLRSAVGLTLKYITPVGSLDFDYGVKTRRFRRDAQGRESFGRFHLSIGFF</sequence>
<evidence type="ECO:0000256" key="2">
    <source>
        <dbReference type="ARBA" id="ARBA00022452"/>
    </source>
</evidence>